<dbReference type="InParanoid" id="A0A163MVZ9"/>
<sequence>MPFHPYQRRNAISIPHRSSSLMYKYNYTMPHDECSLERIKPLMLTAIEELRYLVNQLAAAEERAVYWESKYAELKHLHESTSPPE</sequence>
<dbReference type="OrthoDB" id="10623574at2759"/>
<gene>
    <name evidence="1" type="primary">ABSGL_14997.1 scaffold 15162</name>
</gene>
<protein>
    <submittedName>
        <fullName evidence="1">Uncharacterized protein</fullName>
    </submittedName>
</protein>
<accession>A0A163MVZ9</accession>
<proteinExistence type="predicted"/>
<dbReference type="AlphaFoldDB" id="A0A163MVZ9"/>
<keyword evidence="2" id="KW-1185">Reference proteome</keyword>
<dbReference type="EMBL" id="LT555008">
    <property type="protein sequence ID" value="SAM09321.1"/>
    <property type="molecule type" value="Genomic_DNA"/>
</dbReference>
<organism evidence="1">
    <name type="scientific">Absidia glauca</name>
    <name type="common">Pin mould</name>
    <dbReference type="NCBI Taxonomy" id="4829"/>
    <lineage>
        <taxon>Eukaryota</taxon>
        <taxon>Fungi</taxon>
        <taxon>Fungi incertae sedis</taxon>
        <taxon>Mucoromycota</taxon>
        <taxon>Mucoromycotina</taxon>
        <taxon>Mucoromycetes</taxon>
        <taxon>Mucorales</taxon>
        <taxon>Cunninghamellaceae</taxon>
        <taxon>Absidia</taxon>
    </lineage>
</organism>
<dbReference type="Proteomes" id="UP000078561">
    <property type="component" value="Unassembled WGS sequence"/>
</dbReference>
<evidence type="ECO:0000313" key="2">
    <source>
        <dbReference type="Proteomes" id="UP000078561"/>
    </source>
</evidence>
<name>A0A163MVZ9_ABSGL</name>
<evidence type="ECO:0000313" key="1">
    <source>
        <dbReference type="EMBL" id="SAM09321.1"/>
    </source>
</evidence>
<reference evidence="1" key="1">
    <citation type="submission" date="2016-04" db="EMBL/GenBank/DDBJ databases">
        <authorList>
            <person name="Evans L.H."/>
            <person name="Alamgir A."/>
            <person name="Owens N."/>
            <person name="Weber N.D."/>
            <person name="Virtaneva K."/>
            <person name="Barbian K."/>
            <person name="Babar A."/>
            <person name="Rosenke K."/>
        </authorList>
    </citation>
    <scope>NUCLEOTIDE SEQUENCE [LARGE SCALE GENOMIC DNA]</scope>
    <source>
        <strain evidence="1">CBS 101.48</strain>
    </source>
</reference>